<reference evidence="1" key="2">
    <citation type="submission" date="2023-06" db="EMBL/GenBank/DDBJ databases">
        <authorList>
            <person name="Kobayashi Y."/>
            <person name="Kayamori A."/>
            <person name="Aoki K."/>
            <person name="Shiwa Y."/>
            <person name="Fujita N."/>
            <person name="Sugita T."/>
            <person name="Iwasaki W."/>
            <person name="Tanaka N."/>
            <person name="Takashima M."/>
        </authorList>
    </citation>
    <scope>NUCLEOTIDE SEQUENCE</scope>
    <source>
        <strain evidence="1">HIS016</strain>
    </source>
</reference>
<accession>A0AAD3Y7X9</accession>
<comment type="caution">
    <text evidence="1">The sequence shown here is derived from an EMBL/GenBank/DDBJ whole genome shotgun (WGS) entry which is preliminary data.</text>
</comment>
<organism evidence="1 2">
    <name type="scientific">Cutaneotrichosporon spelunceum</name>
    <dbReference type="NCBI Taxonomy" id="1672016"/>
    <lineage>
        <taxon>Eukaryota</taxon>
        <taxon>Fungi</taxon>
        <taxon>Dikarya</taxon>
        <taxon>Basidiomycota</taxon>
        <taxon>Agaricomycotina</taxon>
        <taxon>Tremellomycetes</taxon>
        <taxon>Trichosporonales</taxon>
        <taxon>Trichosporonaceae</taxon>
        <taxon>Cutaneotrichosporon</taxon>
    </lineage>
</organism>
<evidence type="ECO:0000313" key="1">
    <source>
        <dbReference type="EMBL" id="GMK53811.1"/>
    </source>
</evidence>
<name>A0AAD3Y7X9_9TREE</name>
<proteinExistence type="predicted"/>
<evidence type="ECO:0000313" key="2">
    <source>
        <dbReference type="Proteomes" id="UP001222932"/>
    </source>
</evidence>
<dbReference type="Proteomes" id="UP001222932">
    <property type="component" value="Unassembled WGS sequence"/>
</dbReference>
<protein>
    <submittedName>
        <fullName evidence="1">Uncharacterized protein</fullName>
    </submittedName>
</protein>
<dbReference type="EMBL" id="BTCM01000001">
    <property type="protein sequence ID" value="GMK53811.1"/>
    <property type="molecule type" value="Genomic_DNA"/>
</dbReference>
<keyword evidence="2" id="KW-1185">Reference proteome</keyword>
<reference evidence="1" key="1">
    <citation type="journal article" date="2023" name="BMC Genomics">
        <title>Chromosome-level genome assemblies of Cutaneotrichosporon spp. (Trichosporonales, Basidiomycota) reveal imbalanced evolution between nucleotide sequences and chromosome synteny.</title>
        <authorList>
            <person name="Kobayashi Y."/>
            <person name="Kayamori A."/>
            <person name="Aoki K."/>
            <person name="Shiwa Y."/>
            <person name="Matsutani M."/>
            <person name="Fujita N."/>
            <person name="Sugita T."/>
            <person name="Iwasaki W."/>
            <person name="Tanaka N."/>
            <person name="Takashima M."/>
        </authorList>
    </citation>
    <scope>NUCLEOTIDE SEQUENCE</scope>
    <source>
        <strain evidence="1">HIS016</strain>
    </source>
</reference>
<gene>
    <name evidence="1" type="ORF">CspeluHIS016_0103970</name>
</gene>
<sequence>MRPLTVSPLALDSHPYILNVLIRNSPHSALLALRTGSRPLRDAIDKFLVTHVAVYHSSRMVMARLPEGHRRIPRSNWLGVAELADAVRVVDIIVTQEDDQAAQAHNARWTEAVYRCHQYRMRDPSLIAPPRCWCNQDTVDVSAFNLHLSIRLRRVGLLRRWGGHRCRQLIKAQRSITFLVAETAIPAHEFLHGDAEASPCHIVHIGSTRLPVLQRHHLPQNVGHIILRVALAPNATRNQWEPAAHVRSAREDDPVTSLMRLLARLVSNNVSITLVGLERSLLFADDAIEGDEEGAVSIQSEVSDALFNCLAFIEGVPEKDAALWADRHVRLVTEEEYRT</sequence>
<dbReference type="AlphaFoldDB" id="A0AAD3Y7X9"/>